<evidence type="ECO:0000256" key="1">
    <source>
        <dbReference type="SAM" id="MobiDB-lite"/>
    </source>
</evidence>
<dbReference type="Proteomes" id="UP000005408">
    <property type="component" value="Unassembled WGS sequence"/>
</dbReference>
<keyword evidence="5" id="KW-1185">Reference proteome</keyword>
<evidence type="ECO:0000313" key="5">
    <source>
        <dbReference type="Proteomes" id="UP000005408"/>
    </source>
</evidence>
<feature type="compositionally biased region" description="Polar residues" evidence="1">
    <location>
        <begin position="310"/>
        <end position="326"/>
    </location>
</feature>
<evidence type="ECO:0000313" key="4">
    <source>
        <dbReference type="EnsemblMetazoa" id="G7665.1:cds"/>
    </source>
</evidence>
<keyword evidence="2" id="KW-0812">Transmembrane</keyword>
<organism evidence="4 5">
    <name type="scientific">Magallana gigas</name>
    <name type="common">Pacific oyster</name>
    <name type="synonym">Crassostrea gigas</name>
    <dbReference type="NCBI Taxonomy" id="29159"/>
    <lineage>
        <taxon>Eukaryota</taxon>
        <taxon>Metazoa</taxon>
        <taxon>Spiralia</taxon>
        <taxon>Lophotrochozoa</taxon>
        <taxon>Mollusca</taxon>
        <taxon>Bivalvia</taxon>
        <taxon>Autobranchia</taxon>
        <taxon>Pteriomorphia</taxon>
        <taxon>Ostreida</taxon>
        <taxon>Ostreoidea</taxon>
        <taxon>Ostreidae</taxon>
        <taxon>Magallana</taxon>
    </lineage>
</organism>
<name>A0A8W8NKU7_MAGGI</name>
<keyword evidence="2" id="KW-1133">Transmembrane helix</keyword>
<feature type="transmembrane region" description="Helical" evidence="2">
    <location>
        <begin position="335"/>
        <end position="353"/>
    </location>
</feature>
<evidence type="ECO:0000256" key="3">
    <source>
        <dbReference type="SAM" id="SignalP"/>
    </source>
</evidence>
<sequence>MLWIIKIVLLTQVASIHGLFHEGVLDGGFCHLQEVELDWNVACESYLNVLVRFSVVARENESNENELSSCRRPSNQAWICVPSELMSATYDSVNDTLKIKFTFNNSIYGGQLLRSKTSCNGNSKIEHFLLKACLSGFSANSTLYNDDVVIIYCQHTSFNSSVSPMRIKLKDKDEEYGYCFPNSNPCHDHRCNKIPNGAKCTLPYTYWNMYQCILDGAFYNISEPTIPGITQTSSESSSEPQTTATTPVKGSLATTSITAYKETLPTSSDHDITRTTQYSSTSKSPIVSSDEMASSQENAESATSSSSSSYIDATTKNPNNETSGKQTPLRKSRTVYVIAALCLLQIYIYYYIFS</sequence>
<keyword evidence="3" id="KW-0732">Signal</keyword>
<feature type="compositionally biased region" description="Low complexity" evidence="1">
    <location>
        <begin position="293"/>
        <end position="309"/>
    </location>
</feature>
<accession>A0A8W8NKU7</accession>
<feature type="signal peptide" evidence="3">
    <location>
        <begin position="1"/>
        <end position="18"/>
    </location>
</feature>
<feature type="compositionally biased region" description="Low complexity" evidence="1">
    <location>
        <begin position="230"/>
        <end position="247"/>
    </location>
</feature>
<feature type="compositionally biased region" description="Polar residues" evidence="1">
    <location>
        <begin position="274"/>
        <end position="287"/>
    </location>
</feature>
<dbReference type="EnsemblMetazoa" id="G7665.1">
    <property type="protein sequence ID" value="G7665.1:cds"/>
    <property type="gene ID" value="G7665"/>
</dbReference>
<reference evidence="4" key="1">
    <citation type="submission" date="2022-08" db="UniProtKB">
        <authorList>
            <consortium name="EnsemblMetazoa"/>
        </authorList>
    </citation>
    <scope>IDENTIFICATION</scope>
    <source>
        <strain evidence="4">05x7-T-G4-1.051#20</strain>
    </source>
</reference>
<feature type="region of interest" description="Disordered" evidence="1">
    <location>
        <begin position="230"/>
        <end position="249"/>
    </location>
</feature>
<protein>
    <submittedName>
        <fullName evidence="4">Uncharacterized protein</fullName>
    </submittedName>
</protein>
<keyword evidence="2" id="KW-0472">Membrane</keyword>
<dbReference type="AlphaFoldDB" id="A0A8W8NKU7"/>
<proteinExistence type="predicted"/>
<evidence type="ECO:0000256" key="2">
    <source>
        <dbReference type="SAM" id="Phobius"/>
    </source>
</evidence>
<feature type="chain" id="PRO_5036500151" evidence="3">
    <location>
        <begin position="19"/>
        <end position="354"/>
    </location>
</feature>
<feature type="region of interest" description="Disordered" evidence="1">
    <location>
        <begin position="263"/>
        <end position="329"/>
    </location>
</feature>